<sequence length="168" mass="19654">MAVPNDKQFLHHPKDHGAFGPFLPALSTPLCHCGLPSFVKQSRHLESARRAFYRGFPYCDFEEYNYGPKSHWPSEYEFAEFEVGIKEWPCTKMPEHKCRCGIKAREGVVPSELRYGYYCGNAYGGPTEFWAGRTCNWEDFPSRGYLVERLKIRSPLEKHRKHLHRQQI</sequence>
<dbReference type="EMBL" id="CAJGYO010000009">
    <property type="protein sequence ID" value="CAD6252531.1"/>
    <property type="molecule type" value="Genomic_DNA"/>
</dbReference>
<dbReference type="PANTHER" id="PTHR48127">
    <property type="entry name" value="GRF-TYPE DOMAIN-CONTAINING PROTEIN"/>
    <property type="match status" value="1"/>
</dbReference>
<organism evidence="1 2">
    <name type="scientific">Miscanthus lutarioriparius</name>
    <dbReference type="NCBI Taxonomy" id="422564"/>
    <lineage>
        <taxon>Eukaryota</taxon>
        <taxon>Viridiplantae</taxon>
        <taxon>Streptophyta</taxon>
        <taxon>Embryophyta</taxon>
        <taxon>Tracheophyta</taxon>
        <taxon>Spermatophyta</taxon>
        <taxon>Magnoliopsida</taxon>
        <taxon>Liliopsida</taxon>
        <taxon>Poales</taxon>
        <taxon>Poaceae</taxon>
        <taxon>PACMAD clade</taxon>
        <taxon>Panicoideae</taxon>
        <taxon>Andropogonodae</taxon>
        <taxon>Andropogoneae</taxon>
        <taxon>Saccharinae</taxon>
        <taxon>Miscanthus</taxon>
    </lineage>
</organism>
<keyword evidence="2" id="KW-1185">Reference proteome</keyword>
<dbReference type="Proteomes" id="UP000604825">
    <property type="component" value="Unassembled WGS sequence"/>
</dbReference>
<dbReference type="PANTHER" id="PTHR48127:SF1">
    <property type="entry name" value="ZINC FINGER GRF-TYPE DOMAIN-CONTAINING PROTEIN"/>
    <property type="match status" value="1"/>
</dbReference>
<evidence type="ECO:0000313" key="2">
    <source>
        <dbReference type="Proteomes" id="UP000604825"/>
    </source>
</evidence>
<gene>
    <name evidence="1" type="ORF">NCGR_LOCUS36182</name>
</gene>
<comment type="caution">
    <text evidence="1">The sequence shown here is derived from an EMBL/GenBank/DDBJ whole genome shotgun (WGS) entry which is preliminary data.</text>
</comment>
<accession>A0A811QAC7</accession>
<dbReference type="AlphaFoldDB" id="A0A811QAC7"/>
<protein>
    <submittedName>
        <fullName evidence="1">Uncharacterized protein</fullName>
    </submittedName>
</protein>
<proteinExistence type="predicted"/>
<evidence type="ECO:0000313" key="1">
    <source>
        <dbReference type="EMBL" id="CAD6252531.1"/>
    </source>
</evidence>
<dbReference type="OrthoDB" id="688405at2759"/>
<name>A0A811QAC7_9POAL</name>
<reference evidence="1" key="1">
    <citation type="submission" date="2020-10" db="EMBL/GenBank/DDBJ databases">
        <authorList>
            <person name="Han B."/>
            <person name="Lu T."/>
            <person name="Zhao Q."/>
            <person name="Huang X."/>
            <person name="Zhao Y."/>
        </authorList>
    </citation>
    <scope>NUCLEOTIDE SEQUENCE</scope>
</reference>